<dbReference type="PANTHER" id="PTHR10334">
    <property type="entry name" value="CYSTEINE-RICH SECRETORY PROTEIN-RELATED"/>
    <property type="match status" value="1"/>
</dbReference>
<dbReference type="OrthoDB" id="337038at2759"/>
<sequence>MLFGVGTFSLLLAVLSTSSALPAGKNCTRKPDVDVGTTALVANVTASPTSVQSMGGAVLANVQPVSSSSVVSASGSSGGSETVQASGASSAASSAAISPTASSSLSASSDSQTFLDLHNEFRALYDADAVTWNDTLASYASDAASLCQFAHTGGPYGENLAAGVGGGYNITTGFTSWINEASDYDSSNPQASHFTQVVWKSTTQIGCAVTSCADGTVFTGYGDSVNIVCEYYPPGNVIGAFASNVAA</sequence>
<dbReference type="Proteomes" id="UP000199727">
    <property type="component" value="Unassembled WGS sequence"/>
</dbReference>
<gene>
    <name evidence="3" type="ORF">C361_03233</name>
</gene>
<organism evidence="3 4">
    <name type="scientific">Cryptococcus neoformans Tu259-1</name>
    <dbReference type="NCBI Taxonomy" id="1230072"/>
    <lineage>
        <taxon>Eukaryota</taxon>
        <taxon>Fungi</taxon>
        <taxon>Dikarya</taxon>
        <taxon>Basidiomycota</taxon>
        <taxon>Agaricomycotina</taxon>
        <taxon>Tremellomycetes</taxon>
        <taxon>Tremellales</taxon>
        <taxon>Cryptococcaceae</taxon>
        <taxon>Cryptococcus</taxon>
        <taxon>Cryptococcus neoformans species complex</taxon>
    </lineage>
</organism>
<feature type="signal peptide" evidence="1">
    <location>
        <begin position="1"/>
        <end position="20"/>
    </location>
</feature>
<dbReference type="InterPro" id="IPR001283">
    <property type="entry name" value="CRISP-related"/>
</dbReference>
<feature type="chain" id="PRO_5032387170" description="SCP domain-containing protein" evidence="1">
    <location>
        <begin position="21"/>
        <end position="247"/>
    </location>
</feature>
<evidence type="ECO:0000256" key="1">
    <source>
        <dbReference type="SAM" id="SignalP"/>
    </source>
</evidence>
<comment type="caution">
    <text evidence="3">The sequence shown here is derived from an EMBL/GenBank/DDBJ whole genome shotgun (WGS) entry which is preliminary data.</text>
</comment>
<dbReference type="Pfam" id="PF00188">
    <property type="entry name" value="CAP"/>
    <property type="match status" value="1"/>
</dbReference>
<dbReference type="InterPro" id="IPR035940">
    <property type="entry name" value="CAP_sf"/>
</dbReference>
<name>A0A854QC48_CRYNE</name>
<dbReference type="SUPFAM" id="SSF55797">
    <property type="entry name" value="PR-1-like"/>
    <property type="match status" value="1"/>
</dbReference>
<dbReference type="InterPro" id="IPR014044">
    <property type="entry name" value="CAP_dom"/>
</dbReference>
<accession>A0A854QC48</accession>
<dbReference type="AlphaFoldDB" id="A0A854QC48"/>
<proteinExistence type="predicted"/>
<keyword evidence="1" id="KW-0732">Signal</keyword>
<dbReference type="PRINTS" id="PR00837">
    <property type="entry name" value="V5TPXLIKE"/>
</dbReference>
<dbReference type="EMBL" id="AMKT01000041">
    <property type="protein sequence ID" value="OXG21808.1"/>
    <property type="molecule type" value="Genomic_DNA"/>
</dbReference>
<evidence type="ECO:0000313" key="4">
    <source>
        <dbReference type="Proteomes" id="UP000199727"/>
    </source>
</evidence>
<reference evidence="3 4" key="1">
    <citation type="submission" date="2017-06" db="EMBL/GenBank/DDBJ databases">
        <title>Global population genomics of the pathogenic fungus Cryptococcus neoformans var. grubii.</title>
        <authorList>
            <person name="Cuomo C."/>
            <person name="Litvintseva A."/>
            <person name="Chen Y."/>
            <person name="Young S."/>
            <person name="Zeng Q."/>
            <person name="Chapman S."/>
            <person name="Gujja S."/>
            <person name="Saif S."/>
            <person name="Birren B."/>
        </authorList>
    </citation>
    <scope>NUCLEOTIDE SEQUENCE [LARGE SCALE GENOMIC DNA]</scope>
    <source>
        <strain evidence="3 4">Tu259-1</strain>
    </source>
</reference>
<protein>
    <recommendedName>
        <fullName evidence="2">SCP domain-containing protein</fullName>
    </recommendedName>
</protein>
<dbReference type="SMART" id="SM00198">
    <property type="entry name" value="SCP"/>
    <property type="match status" value="1"/>
</dbReference>
<evidence type="ECO:0000313" key="3">
    <source>
        <dbReference type="EMBL" id="OXG21808.1"/>
    </source>
</evidence>
<evidence type="ECO:0000259" key="2">
    <source>
        <dbReference type="SMART" id="SM00198"/>
    </source>
</evidence>
<feature type="domain" description="SCP" evidence="2">
    <location>
        <begin position="109"/>
        <end position="239"/>
    </location>
</feature>
<dbReference type="Gene3D" id="3.40.33.10">
    <property type="entry name" value="CAP"/>
    <property type="match status" value="1"/>
</dbReference>